<dbReference type="Proteomes" id="UP000178742">
    <property type="component" value="Unassembled WGS sequence"/>
</dbReference>
<sequence>MNINPNWLAGIFLLAVAGFLARVLWSKRQTAQRRREQQEYLEQQAAERAEKLRKSFLDRIRKWDTVRTIPLIEGWLDGVLRRFLFLPTSPGHMRWLAGIVNSGNFEPREAIPFNNRDPKQAADVERQVVELKAGDCPVAPPGTSYHLYNIALMGSTGEGNTMDEVPHDTVADLGYKPISMDVVEEAPPATSNGASSSVILHEGAFEVPPTATPVVELVTVIQGASEQSSIVELRELPSVIVDEKAEVETPLHKRKTLVWTPPKA</sequence>
<evidence type="ECO:0000313" key="2">
    <source>
        <dbReference type="EMBL" id="OGH66563.1"/>
    </source>
</evidence>
<reference evidence="2 3" key="1">
    <citation type="journal article" date="2016" name="Nat. Commun.">
        <title>Thousands of microbial genomes shed light on interconnected biogeochemical processes in an aquifer system.</title>
        <authorList>
            <person name="Anantharaman K."/>
            <person name="Brown C.T."/>
            <person name="Hug L.A."/>
            <person name="Sharon I."/>
            <person name="Castelle C.J."/>
            <person name="Probst A.J."/>
            <person name="Thomas B.C."/>
            <person name="Singh A."/>
            <person name="Wilkins M.J."/>
            <person name="Karaoz U."/>
            <person name="Brodie E.L."/>
            <person name="Williams K.H."/>
            <person name="Hubbard S.S."/>
            <person name="Banfield J.F."/>
        </authorList>
    </citation>
    <scope>NUCLEOTIDE SEQUENCE [LARGE SCALE GENOMIC DNA]</scope>
</reference>
<evidence type="ECO:0000313" key="3">
    <source>
        <dbReference type="Proteomes" id="UP000178742"/>
    </source>
</evidence>
<feature type="transmembrane region" description="Helical" evidence="1">
    <location>
        <begin position="6"/>
        <end position="25"/>
    </location>
</feature>
<dbReference type="EMBL" id="MFPX01000016">
    <property type="protein sequence ID" value="OGH66563.1"/>
    <property type="molecule type" value="Genomic_DNA"/>
</dbReference>
<organism evidence="2 3">
    <name type="scientific">Candidatus Magasanikbacteria bacterium RIFCSPHIGHO2_02_FULL_41_13</name>
    <dbReference type="NCBI Taxonomy" id="1798676"/>
    <lineage>
        <taxon>Bacteria</taxon>
        <taxon>Candidatus Magasanikiibacteriota</taxon>
    </lineage>
</organism>
<keyword evidence="1" id="KW-1133">Transmembrane helix</keyword>
<protein>
    <submittedName>
        <fullName evidence="2">Uncharacterized protein</fullName>
    </submittedName>
</protein>
<dbReference type="STRING" id="1798676.A3B90_01490"/>
<gene>
    <name evidence="2" type="ORF">A3B90_01490</name>
</gene>
<accession>A0A1F6M4U3</accession>
<evidence type="ECO:0000256" key="1">
    <source>
        <dbReference type="SAM" id="Phobius"/>
    </source>
</evidence>
<comment type="caution">
    <text evidence="2">The sequence shown here is derived from an EMBL/GenBank/DDBJ whole genome shotgun (WGS) entry which is preliminary data.</text>
</comment>
<proteinExistence type="predicted"/>
<name>A0A1F6M4U3_9BACT</name>
<keyword evidence="1" id="KW-0812">Transmembrane</keyword>
<keyword evidence="1" id="KW-0472">Membrane</keyword>
<dbReference type="AlphaFoldDB" id="A0A1F6M4U3"/>